<comment type="caution">
    <text evidence="6">The sequence shown here is derived from an EMBL/GenBank/DDBJ whole genome shotgun (WGS) entry which is preliminary data.</text>
</comment>
<dbReference type="PROSITE" id="PS50977">
    <property type="entry name" value="HTH_TETR_2"/>
    <property type="match status" value="1"/>
</dbReference>
<dbReference type="GO" id="GO:0000976">
    <property type="term" value="F:transcription cis-regulatory region binding"/>
    <property type="evidence" value="ECO:0007669"/>
    <property type="project" value="TreeGrafter"/>
</dbReference>
<feature type="domain" description="HTH tetR-type" evidence="5">
    <location>
        <begin position="17"/>
        <end position="77"/>
    </location>
</feature>
<proteinExistence type="predicted"/>
<accession>A0A919UGX6</accession>
<dbReference type="SUPFAM" id="SSF48498">
    <property type="entry name" value="Tetracyclin repressor-like, C-terminal domain"/>
    <property type="match status" value="1"/>
</dbReference>
<dbReference type="RefSeq" id="WP_203852668.1">
    <property type="nucleotide sequence ID" value="NZ_BAAAVW010000005.1"/>
</dbReference>
<keyword evidence="3" id="KW-0804">Transcription</keyword>
<feature type="DNA-binding region" description="H-T-H motif" evidence="4">
    <location>
        <begin position="40"/>
        <end position="59"/>
    </location>
</feature>
<protein>
    <submittedName>
        <fullName evidence="6">TetR family transcriptional regulator</fullName>
    </submittedName>
</protein>
<dbReference type="InterPro" id="IPR050109">
    <property type="entry name" value="HTH-type_TetR-like_transc_reg"/>
</dbReference>
<dbReference type="AlphaFoldDB" id="A0A919UGX6"/>
<organism evidence="6 7">
    <name type="scientific">Dactylosporangium siamense</name>
    <dbReference type="NCBI Taxonomy" id="685454"/>
    <lineage>
        <taxon>Bacteria</taxon>
        <taxon>Bacillati</taxon>
        <taxon>Actinomycetota</taxon>
        <taxon>Actinomycetes</taxon>
        <taxon>Micromonosporales</taxon>
        <taxon>Micromonosporaceae</taxon>
        <taxon>Dactylosporangium</taxon>
    </lineage>
</organism>
<evidence type="ECO:0000256" key="1">
    <source>
        <dbReference type="ARBA" id="ARBA00023015"/>
    </source>
</evidence>
<evidence type="ECO:0000313" key="7">
    <source>
        <dbReference type="Proteomes" id="UP000660611"/>
    </source>
</evidence>
<evidence type="ECO:0000259" key="5">
    <source>
        <dbReference type="PROSITE" id="PS50977"/>
    </source>
</evidence>
<evidence type="ECO:0000256" key="2">
    <source>
        <dbReference type="ARBA" id="ARBA00023125"/>
    </source>
</evidence>
<dbReference type="InterPro" id="IPR036271">
    <property type="entry name" value="Tet_transcr_reg_TetR-rel_C_sf"/>
</dbReference>
<dbReference type="InterPro" id="IPR009057">
    <property type="entry name" value="Homeodomain-like_sf"/>
</dbReference>
<dbReference type="Pfam" id="PF00440">
    <property type="entry name" value="TetR_N"/>
    <property type="match status" value="1"/>
</dbReference>
<dbReference type="Proteomes" id="UP000660611">
    <property type="component" value="Unassembled WGS sequence"/>
</dbReference>
<dbReference type="Gene3D" id="1.10.357.10">
    <property type="entry name" value="Tetracycline Repressor, domain 2"/>
    <property type="match status" value="1"/>
</dbReference>
<evidence type="ECO:0000313" key="6">
    <source>
        <dbReference type="EMBL" id="GIG51040.1"/>
    </source>
</evidence>
<reference evidence="6" key="1">
    <citation type="submission" date="2021-01" db="EMBL/GenBank/DDBJ databases">
        <title>Whole genome shotgun sequence of Dactylosporangium siamense NBRC 106093.</title>
        <authorList>
            <person name="Komaki H."/>
            <person name="Tamura T."/>
        </authorList>
    </citation>
    <scope>NUCLEOTIDE SEQUENCE</scope>
    <source>
        <strain evidence="6">NBRC 106093</strain>
    </source>
</reference>
<evidence type="ECO:0000256" key="3">
    <source>
        <dbReference type="ARBA" id="ARBA00023163"/>
    </source>
</evidence>
<dbReference type="GO" id="GO:0003700">
    <property type="term" value="F:DNA-binding transcription factor activity"/>
    <property type="evidence" value="ECO:0007669"/>
    <property type="project" value="TreeGrafter"/>
</dbReference>
<evidence type="ECO:0000256" key="4">
    <source>
        <dbReference type="PROSITE-ProRule" id="PRU00335"/>
    </source>
</evidence>
<dbReference type="EMBL" id="BONQ01000147">
    <property type="protein sequence ID" value="GIG51040.1"/>
    <property type="molecule type" value="Genomic_DNA"/>
</dbReference>
<keyword evidence="1" id="KW-0805">Transcription regulation</keyword>
<sequence>MAVKRRYDASGRQRQARLTRAAILDAAGRLFVRDGYAATPLTAVAAEAGVAVQTVYAVFGTKRQLLSDLVDRTIAGDDDPVALPDRQFVADIQALRDPRAKLARYARHLAETHARQAEVMLALAGAATADPDAAAILAKNEHERRQGMSRFAAELVATGGTDPALTVDQVTDVLWLAMDWHNYDWLVRRRGWAGVDFERWYVRTTAAAVLTAGD</sequence>
<dbReference type="PRINTS" id="PR00455">
    <property type="entry name" value="HTHTETR"/>
</dbReference>
<dbReference type="PANTHER" id="PTHR30055">
    <property type="entry name" value="HTH-TYPE TRANSCRIPTIONAL REGULATOR RUTR"/>
    <property type="match status" value="1"/>
</dbReference>
<keyword evidence="2 4" id="KW-0238">DNA-binding</keyword>
<dbReference type="InterPro" id="IPR001647">
    <property type="entry name" value="HTH_TetR"/>
</dbReference>
<gene>
    <name evidence="6" type="ORF">Dsi01nite_090810</name>
</gene>
<keyword evidence="7" id="KW-1185">Reference proteome</keyword>
<dbReference type="PANTHER" id="PTHR30055:SF234">
    <property type="entry name" value="HTH-TYPE TRANSCRIPTIONAL REGULATOR BETI"/>
    <property type="match status" value="1"/>
</dbReference>
<name>A0A919UGX6_9ACTN</name>
<dbReference type="SUPFAM" id="SSF46689">
    <property type="entry name" value="Homeodomain-like"/>
    <property type="match status" value="1"/>
</dbReference>